<keyword evidence="11" id="KW-0539">Nucleus</keyword>
<feature type="compositionally biased region" description="Polar residues" evidence="15">
    <location>
        <begin position="598"/>
        <end position="613"/>
    </location>
</feature>
<dbReference type="PANTHER" id="PTHR14017:SF5">
    <property type="entry name" value="LYSINE-SPECIFIC DEMETHYLASE 6B"/>
    <property type="match status" value="1"/>
</dbReference>
<keyword evidence="7" id="KW-0156">Chromatin regulator</keyword>
<feature type="compositionally biased region" description="Polar residues" evidence="15">
    <location>
        <begin position="405"/>
        <end position="418"/>
    </location>
</feature>
<dbReference type="Ensembl" id="ENSGACT00000058894.1">
    <property type="protein sequence ID" value="ENSGACP00000028437.1"/>
    <property type="gene ID" value="ENSGACG00000035738.1"/>
</dbReference>
<feature type="compositionally biased region" description="Basic and acidic residues" evidence="15">
    <location>
        <begin position="1065"/>
        <end position="1074"/>
    </location>
</feature>
<keyword evidence="8" id="KW-0223">Dioxygenase</keyword>
<feature type="compositionally biased region" description="Basic residues" evidence="15">
    <location>
        <begin position="1533"/>
        <end position="1550"/>
    </location>
</feature>
<dbReference type="GO" id="GO:0007507">
    <property type="term" value="P:heart development"/>
    <property type="evidence" value="ECO:0007669"/>
    <property type="project" value="Ensembl"/>
</dbReference>
<dbReference type="GO" id="GO:0031490">
    <property type="term" value="F:chromatin DNA binding"/>
    <property type="evidence" value="ECO:0007669"/>
    <property type="project" value="TreeGrafter"/>
</dbReference>
<dbReference type="Proteomes" id="UP000007635">
    <property type="component" value="Chromosome VII"/>
</dbReference>
<organism evidence="17 18">
    <name type="scientific">Gasterosteus aculeatus aculeatus</name>
    <name type="common">three-spined stickleback</name>
    <dbReference type="NCBI Taxonomy" id="481459"/>
    <lineage>
        <taxon>Eukaryota</taxon>
        <taxon>Metazoa</taxon>
        <taxon>Chordata</taxon>
        <taxon>Craniata</taxon>
        <taxon>Vertebrata</taxon>
        <taxon>Euteleostomi</taxon>
        <taxon>Actinopterygii</taxon>
        <taxon>Neopterygii</taxon>
        <taxon>Teleostei</taxon>
        <taxon>Neoteleostei</taxon>
        <taxon>Acanthomorphata</taxon>
        <taxon>Eupercaria</taxon>
        <taxon>Perciformes</taxon>
        <taxon>Cottioidei</taxon>
        <taxon>Gasterosteales</taxon>
        <taxon>Gasterosteidae</taxon>
        <taxon>Gasterosteus</taxon>
    </lineage>
</organism>
<evidence type="ECO:0000313" key="18">
    <source>
        <dbReference type="Proteomes" id="UP000007635"/>
    </source>
</evidence>
<feature type="compositionally biased region" description="Basic residues" evidence="15">
    <location>
        <begin position="1491"/>
        <end position="1501"/>
    </location>
</feature>
<feature type="compositionally biased region" description="Acidic residues" evidence="15">
    <location>
        <begin position="1285"/>
        <end position="1295"/>
    </location>
</feature>
<feature type="compositionally biased region" description="Basic and acidic residues" evidence="15">
    <location>
        <begin position="1014"/>
        <end position="1023"/>
    </location>
</feature>
<feature type="compositionally biased region" description="Basic and acidic residues" evidence="15">
    <location>
        <begin position="1466"/>
        <end position="1490"/>
    </location>
</feature>
<dbReference type="PROSITE" id="PS51184">
    <property type="entry name" value="JMJC"/>
    <property type="match status" value="1"/>
</dbReference>
<feature type="region of interest" description="Disordered" evidence="15">
    <location>
        <begin position="945"/>
        <end position="1101"/>
    </location>
</feature>
<dbReference type="SUPFAM" id="SSF51197">
    <property type="entry name" value="Clavaminate synthase-like"/>
    <property type="match status" value="1"/>
</dbReference>
<sequence>MHHAVEQFGGRGTRDSFPLDGLNRGPWPPVGGRAWQPSARCSPGMNQHQLLPHLPPGPVGGMNHLNKFFSNGPMRGSEKLELAQPKLPGLQREQQRPPHHHLHPPPPHRSWEQLGQLYESHLPPQGHSVGPLANEHSPRLHNGGYAGGGGPPPHPHLLPSRPNQLLKFGGPQEQHVPRGPPLLGDETWAQVHQQRGYPGKMIGGPLKRQGPPLGEHSVIQHTPPPSMHPLSRQAVEDCPSPSKRKKSTDQLSHPGLHRFPGQSLLPQHQSSVHHLPPKAAFWNPLHKNSTPWQPQTSDRKNPQSQEFQLRTESNKQGMGSYGQKSSPVSSPSNLSPPANSSLGSYNHGCAPQHQKDAFQPQAVNQQSPASSYPSPSSKLGQAPPCQAMEPRGPHNQRGTPFRIQGGSQATSHLASTPTRGERDQHLHAQSSPANPPTTSSGVPYSHFQPHPGLGHKGPPPPPASSTSVPQHLQSGPHEAWRYQSRPSSHSAESGIYRPPGLLPQRQQSHNHVPGPSQHHHRVSPPLPPTNSTRTPVITANLPMAQASGPIGSPGNIRTSSCVPIAGVSRPSTSPSTGCSGNNCSSIGSWQQGREPVPQTASRVVNGPTSQLDNLLQPGCQRGQTASANQLHQQGLPRPQQQQQPSKSRPMKGKTSCYAQVEVEQPPAFLSSSSISSRQQRGGDSVITSRVSNHLPCSPIKYRPAPRSTANTELQSSNPTLSPRRGQSDFVSTQAYSQSQIRAPAPTSAPQSIEEALDKLDAELEGHMQAEEKRKRDSEERETKMRENERWKKEEIRQKRDEERKKLEEEERKKRAHDRQEEERRRQWERQEQERKGREAERLEEERKRREWEKEEEKKKREWDKKERERKRREWEWQEEEKKKREAERQEMRKREQLQEEEKKKQEFERKEEEKRRMEQRREKDLCSAKGKEQTAIENLERLLSCNTSLTPPPPRLSSVNAGSSGPLPPSSQASPPYPWLSRGGILPCPPGQTATAVTPAERLRPPPLTPQTEYAREKQRQREMWSNNSGTTFSPSSTHNTSGMNQSAYPNKPPAVRAAPTLSKDPAKEADSSKHALPALAHREPPKLYQAFPRENPTRPLASNSMRGILNQQMTGSGLDNTSSCAAESAQFEEEPSELSTLLPDGLANIMAMLDESIKKEEEMYNSEKAGSTGLLDNFTACVQPIKSYLSAPDLIPATKHQHNQEDFGSISHSSPPVLSRQGSLASPCSRTSSLNEEEEDYSKPYPNVHLHPNRPTHMGVGNTNYRHSDLAKLYGLPEPTKSEVDDEEDDEDSETPSCSPPPQRPHLHQTGVNSTFKSLAKVPESQKYAYRGGPFGRPPPSALLGLKYSSSLSLGPDICRQQQGSSPTSDSTDPPFNSAYPSLKSSPPPLLEDRKVKIEDTHDWRDDAETTEVINSKNESISALKPIKVVKEEPLLSTISKSSLAELGQSCEITLSRHSLPSKNSLDKVDDRDKVKDRHKPEREKEHRDKDKRKHGHSSRKHEDRKEKKKHKEKRDEATFCSSSSSSSSTHSGHKRHKEGKSHKEKKDRRILGDLNLQSKEGSEKNRAHYDAEKMKRTEASGAASTSEGEHSEWTSRSLGERSSEGKKDSESGSSLGSTDFLKLKALSDGPPKELKIRLIKVESGDRETFIASEVEEKRIPLEEITITNSASEIIRSCKGTRVKGKFRESYLLPAFSVKPIMPSEPIPREKLNPPTPSIYLESKRDAFSPVLLQFCTDPKNPVTVIRGLAGSLRLNLGLFSTKSLVEANAEQAVEVRTQVQQPADENWDPSGMGQTWPCESSRSHTTIAKYAQYQASSFQESLQEEKGTDDEDDEDDKEKEPSTSVDTPSKDISKESSSGEQKPVGKIIKFGTNIDLSDPKRWKPQLQELQKLPAFMRVASSGNMLSHVGHTILGMNTVQLYMKVPGSRTPGHQENNNFCSVNINIGPGDCEWFSVHENYWQAISDFCEKHGVDYLTGSWWPVLEDLYKSNIPVYRFIQRPGDLVWINAGTVHWVQAVGWCNNIAWNVGPLNAYQYQLALERFEWNEVKKVKSIVPMIHVSWNAARTVKITDPDTFKMVKHCLLQSMKHIQILRDQLVADSKKLSYQSRVKDEPAYYCNECDVEVFNLLFVTSESNSRKTYVVHCEDCARQRSPNLTNVVVLEQYRMEELMNTYDSFNLVSDVPLASHSSQRLLKLLPGSGQLKCLCVVSPGFLPVTELRSCVSSAVTKNSCKTGQKTVSQLHFCYYCEHLPNSQLNTFTHHHCLQKEIPVYSQMVLLTRHPPGGSWCCHRTNMVVSTDNNFSCSCFLEH</sequence>
<dbReference type="InterPro" id="IPR048560">
    <property type="entry name" value="KDM6A_B-like_GATAL"/>
</dbReference>
<evidence type="ECO:0000256" key="11">
    <source>
        <dbReference type="ARBA" id="ARBA00023242"/>
    </source>
</evidence>
<evidence type="ECO:0000256" key="9">
    <source>
        <dbReference type="ARBA" id="ARBA00023002"/>
    </source>
</evidence>
<dbReference type="FunFam" id="1.20.58.1370:FF:000001">
    <property type="entry name" value="lysine-specific demethylase 6A isoform X2"/>
    <property type="match status" value="1"/>
</dbReference>
<feature type="compositionally biased region" description="Basic and acidic residues" evidence="15">
    <location>
        <begin position="755"/>
        <end position="933"/>
    </location>
</feature>
<dbReference type="GO" id="GO:0061384">
    <property type="term" value="P:heart trabecula morphogenesis"/>
    <property type="evidence" value="ECO:0007669"/>
    <property type="project" value="Ensembl"/>
</dbReference>
<feature type="compositionally biased region" description="Low complexity" evidence="15">
    <location>
        <begin position="325"/>
        <end position="344"/>
    </location>
</feature>
<protein>
    <recommendedName>
        <fullName evidence="13">[histone H3]-trimethyl-L-lysine(27) demethylase</fullName>
        <ecNumber evidence="13">1.14.11.68</ecNumber>
    </recommendedName>
</protein>
<comment type="cofactor">
    <cofactor evidence="2">
        <name>L-ascorbate</name>
        <dbReference type="ChEBI" id="CHEBI:38290"/>
    </cofactor>
</comment>
<feature type="region of interest" description="Disordered" evidence="15">
    <location>
        <begin position="1"/>
        <end position="25"/>
    </location>
</feature>
<feature type="region of interest" description="Disordered" evidence="15">
    <location>
        <begin position="1455"/>
        <end position="1618"/>
    </location>
</feature>
<dbReference type="GO" id="GO:0010468">
    <property type="term" value="P:regulation of gene expression"/>
    <property type="evidence" value="ECO:0007669"/>
    <property type="project" value="TreeGrafter"/>
</dbReference>
<comment type="similarity">
    <text evidence="12">Belongs to the UTX family.</text>
</comment>
<feature type="compositionally biased region" description="Basic and acidic residues" evidence="15">
    <location>
        <begin position="1589"/>
        <end position="1612"/>
    </location>
</feature>
<accession>A0AAQ4NPQ9</accession>
<feature type="region of interest" description="Disordered" evidence="15">
    <location>
        <begin position="91"/>
        <end position="157"/>
    </location>
</feature>
<comment type="cofactor">
    <cofactor evidence="1">
        <name>Fe(2+)</name>
        <dbReference type="ChEBI" id="CHEBI:29033"/>
    </cofactor>
</comment>
<evidence type="ECO:0000256" key="4">
    <source>
        <dbReference type="ARBA" id="ARBA00022553"/>
    </source>
</evidence>
<dbReference type="FunFam" id="2.10.110.20:FF:000001">
    <property type="entry name" value="lysine-specific demethylase 6A isoform X2"/>
    <property type="match status" value="1"/>
</dbReference>
<feature type="compositionally biased region" description="Low complexity" evidence="15">
    <location>
        <begin position="629"/>
        <end position="644"/>
    </location>
</feature>
<feature type="region of interest" description="Disordered" evidence="15">
    <location>
        <begin position="668"/>
        <end position="933"/>
    </location>
</feature>
<evidence type="ECO:0000256" key="1">
    <source>
        <dbReference type="ARBA" id="ARBA00001954"/>
    </source>
</evidence>
<feature type="domain" description="JmjC" evidence="16">
    <location>
        <begin position="1883"/>
        <end position="2046"/>
    </location>
</feature>
<evidence type="ECO:0000256" key="15">
    <source>
        <dbReference type="SAM" id="MobiDB-lite"/>
    </source>
</evidence>
<keyword evidence="5" id="KW-0479">Metal-binding</keyword>
<evidence type="ECO:0000256" key="2">
    <source>
        <dbReference type="ARBA" id="ARBA00001961"/>
    </source>
</evidence>
<feature type="compositionally biased region" description="Polar residues" evidence="15">
    <location>
        <begin position="707"/>
        <end position="720"/>
    </location>
</feature>
<name>A0AAQ4NPQ9_GASAC</name>
<feature type="region of interest" description="Disordered" evidence="15">
    <location>
        <begin position="1780"/>
        <end position="1802"/>
    </location>
</feature>
<reference evidence="17 18" key="1">
    <citation type="journal article" date="2021" name="G3 (Bethesda)">
        <title>Improved contiguity of the threespine stickleback genome using long-read sequencing.</title>
        <authorList>
            <person name="Nath S."/>
            <person name="Shaw D.E."/>
            <person name="White M.A."/>
        </authorList>
    </citation>
    <scope>NUCLEOTIDE SEQUENCE [LARGE SCALE GENOMIC DNA]</scope>
    <source>
        <strain evidence="17 18">Lake Benthic</strain>
    </source>
</reference>
<evidence type="ECO:0000256" key="5">
    <source>
        <dbReference type="ARBA" id="ARBA00022723"/>
    </source>
</evidence>
<feature type="compositionally biased region" description="Low complexity" evidence="15">
    <location>
        <begin position="367"/>
        <end position="377"/>
    </location>
</feature>
<dbReference type="GeneTree" id="ENSGT00940000160414"/>
<feature type="compositionally biased region" description="Polar residues" evidence="15">
    <location>
        <begin position="1455"/>
        <end position="1465"/>
    </location>
</feature>
<evidence type="ECO:0000256" key="6">
    <source>
        <dbReference type="ARBA" id="ARBA00022833"/>
    </source>
</evidence>
<feature type="compositionally biased region" description="Polar residues" evidence="15">
    <location>
        <begin position="427"/>
        <end position="442"/>
    </location>
</feature>
<dbReference type="GO" id="GO:0044666">
    <property type="term" value="C:MLL3/4 complex"/>
    <property type="evidence" value="ECO:0007669"/>
    <property type="project" value="TreeGrafter"/>
</dbReference>
<dbReference type="Gene3D" id="1.20.58.1370">
    <property type="match status" value="1"/>
</dbReference>
<feature type="compositionally biased region" description="Polar residues" evidence="15">
    <location>
        <begin position="1211"/>
        <end position="1235"/>
    </location>
</feature>
<feature type="region of interest" description="Disordered" evidence="15">
    <location>
        <begin position="1355"/>
        <end position="1394"/>
    </location>
</feature>
<feature type="region of interest" description="Disordered" evidence="15">
    <location>
        <begin position="1820"/>
        <end position="1868"/>
    </location>
</feature>
<dbReference type="GO" id="GO:0071558">
    <property type="term" value="F:histone H3K27me2/H3K27me3 demethylase activity"/>
    <property type="evidence" value="ECO:0007669"/>
    <property type="project" value="UniProtKB-EC"/>
</dbReference>
<evidence type="ECO:0000256" key="8">
    <source>
        <dbReference type="ARBA" id="ARBA00022964"/>
    </source>
</evidence>
<dbReference type="Pfam" id="PF21326">
    <property type="entry name" value="KDM6_GATAL"/>
    <property type="match status" value="1"/>
</dbReference>
<keyword evidence="18" id="KW-1185">Reference proteome</keyword>
<reference evidence="17" key="2">
    <citation type="submission" date="2025-08" db="UniProtKB">
        <authorList>
            <consortium name="Ensembl"/>
        </authorList>
    </citation>
    <scope>IDENTIFICATION</scope>
</reference>
<feature type="compositionally biased region" description="Polar residues" evidence="15">
    <location>
        <begin position="677"/>
        <end position="691"/>
    </location>
</feature>
<evidence type="ECO:0000313" key="17">
    <source>
        <dbReference type="Ensembl" id="ENSGACP00000028437.1"/>
    </source>
</evidence>
<feature type="region of interest" description="Disordered" evidence="15">
    <location>
        <begin position="586"/>
        <end position="655"/>
    </location>
</feature>
<feature type="compositionally biased region" description="Basic and acidic residues" evidence="15">
    <location>
        <begin position="1562"/>
        <end position="1580"/>
    </location>
</feature>
<proteinExistence type="inferred from homology"/>
<evidence type="ECO:0000259" key="16">
    <source>
        <dbReference type="PROSITE" id="PS51184"/>
    </source>
</evidence>
<dbReference type="Pfam" id="PF02373">
    <property type="entry name" value="JmjC"/>
    <property type="match status" value="1"/>
</dbReference>
<reference evidence="17" key="3">
    <citation type="submission" date="2025-09" db="UniProtKB">
        <authorList>
            <consortium name="Ensembl"/>
        </authorList>
    </citation>
    <scope>IDENTIFICATION</scope>
</reference>
<feature type="region of interest" description="Disordered" evidence="15">
    <location>
        <begin position="1278"/>
        <end position="1321"/>
    </location>
</feature>
<evidence type="ECO:0000256" key="10">
    <source>
        <dbReference type="ARBA" id="ARBA00023004"/>
    </source>
</evidence>
<dbReference type="InterPro" id="IPR048562">
    <property type="entry name" value="KDM6A_B-like_C-hel"/>
</dbReference>
<dbReference type="GO" id="GO:0000978">
    <property type="term" value="F:RNA polymerase II cis-regulatory region sequence-specific DNA binding"/>
    <property type="evidence" value="ECO:0007669"/>
    <property type="project" value="TreeGrafter"/>
</dbReference>
<feature type="compositionally biased region" description="Polar residues" evidence="15">
    <location>
        <begin position="1024"/>
        <end position="1049"/>
    </location>
</feature>
<dbReference type="InterPro" id="IPR051630">
    <property type="entry name" value="Corepressor-Demethylase"/>
</dbReference>
<evidence type="ECO:0000256" key="14">
    <source>
        <dbReference type="ARBA" id="ARBA00048695"/>
    </source>
</evidence>
<dbReference type="PANTHER" id="PTHR14017">
    <property type="entry name" value="LYSINE-SPECIFIC DEMETHYLASE"/>
    <property type="match status" value="1"/>
</dbReference>
<keyword evidence="9" id="KW-0560">Oxidoreductase</keyword>
<feature type="region of interest" description="Disordered" evidence="15">
    <location>
        <begin position="196"/>
        <end position="535"/>
    </location>
</feature>
<dbReference type="Gene3D" id="2.10.110.20">
    <property type="match status" value="1"/>
</dbReference>
<dbReference type="InterPro" id="IPR003347">
    <property type="entry name" value="JmjC_dom"/>
</dbReference>
<dbReference type="SMART" id="SM00558">
    <property type="entry name" value="JmjC"/>
    <property type="match status" value="1"/>
</dbReference>
<keyword evidence="6" id="KW-0862">Zinc</keyword>
<dbReference type="Gene3D" id="2.60.120.650">
    <property type="entry name" value="Cupin"/>
    <property type="match status" value="1"/>
</dbReference>
<feature type="compositionally biased region" description="Low complexity" evidence="15">
    <location>
        <begin position="1366"/>
        <end position="1386"/>
    </location>
</feature>
<evidence type="ECO:0000256" key="3">
    <source>
        <dbReference type="ARBA" id="ARBA00004123"/>
    </source>
</evidence>
<comment type="catalytic activity">
    <reaction evidence="14">
        <text>N(6),N(6),N(6)-trimethyl-L-lysyl(27)-[histone H3] + 2 2-oxoglutarate + 2 O2 = N(6)-methyl-L-lysyl(27)-[histone H3] + 2 formaldehyde + 2 succinate + 2 CO2</text>
        <dbReference type="Rhea" id="RHEA:60224"/>
        <dbReference type="Rhea" id="RHEA-COMP:15535"/>
        <dbReference type="Rhea" id="RHEA-COMP:15544"/>
        <dbReference type="ChEBI" id="CHEBI:15379"/>
        <dbReference type="ChEBI" id="CHEBI:16526"/>
        <dbReference type="ChEBI" id="CHEBI:16810"/>
        <dbReference type="ChEBI" id="CHEBI:16842"/>
        <dbReference type="ChEBI" id="CHEBI:30031"/>
        <dbReference type="ChEBI" id="CHEBI:61929"/>
        <dbReference type="ChEBI" id="CHEBI:61961"/>
        <dbReference type="EC" id="1.14.11.68"/>
    </reaction>
</comment>
<dbReference type="GO" id="GO:0046872">
    <property type="term" value="F:metal ion binding"/>
    <property type="evidence" value="ECO:0007669"/>
    <property type="project" value="UniProtKB-KW"/>
</dbReference>
<dbReference type="InterPro" id="IPR046941">
    <property type="entry name" value="KDM6_GATAL_sf"/>
</dbReference>
<keyword evidence="10" id="KW-0408">Iron</keyword>
<feature type="compositionally biased region" description="Polar residues" evidence="15">
    <location>
        <begin position="286"/>
        <end position="317"/>
    </location>
</feature>
<feature type="compositionally biased region" description="Acidic residues" evidence="15">
    <location>
        <begin position="1829"/>
        <end position="1839"/>
    </location>
</feature>
<evidence type="ECO:0000256" key="12">
    <source>
        <dbReference type="ARBA" id="ARBA00034483"/>
    </source>
</evidence>
<dbReference type="Pfam" id="PF21322">
    <property type="entry name" value="KDM6_C-hel"/>
    <property type="match status" value="1"/>
</dbReference>
<feature type="region of interest" description="Disordered" evidence="15">
    <location>
        <begin position="1201"/>
        <end position="1265"/>
    </location>
</feature>
<evidence type="ECO:0000256" key="13">
    <source>
        <dbReference type="ARBA" id="ARBA00034525"/>
    </source>
</evidence>
<comment type="subcellular location">
    <subcellularLocation>
        <location evidence="3">Nucleus</location>
    </subcellularLocation>
</comment>
<feature type="compositionally biased region" description="Polar residues" evidence="15">
    <location>
        <begin position="464"/>
        <end position="473"/>
    </location>
</feature>
<keyword evidence="4" id="KW-0597">Phosphoprotein</keyword>
<evidence type="ECO:0000256" key="7">
    <source>
        <dbReference type="ARBA" id="ARBA00022853"/>
    </source>
</evidence>
<feature type="compositionally biased region" description="Polar residues" evidence="15">
    <location>
        <begin position="728"/>
        <end position="740"/>
    </location>
</feature>
<dbReference type="EC" id="1.14.11.68" evidence="13"/>